<protein>
    <submittedName>
        <fullName evidence="3">Beta-1,3-galactosyltransferase 4 isoform X1</fullName>
    </submittedName>
    <submittedName>
        <fullName evidence="3">Probable beta-1,3-galactosyltransferase 4</fullName>
    </submittedName>
</protein>
<dbReference type="UniPathway" id="UPA00378"/>
<sequence length="218" mass="24546">MIDSLVLEVMHKSTSVMVSISHCRGRQGRSWSSSFDCSCAPISGYLNYTLQVWVLFSSAGVQKLRSLFFLQVLERMWTVPEAKTISRTSLVDDQKRKDVKSESKDILGELSRTDHTIQTLDKTISNLEMELAAAWALQDSTMSGSPITQDLKILELTKKRKYLMVIGINTTFSSRKRRDSVRATWMPQGDKPKKLEEEKGIVIRFVIGHSATSGGILD</sequence>
<reference evidence="3" key="2">
    <citation type="submission" date="2025-08" db="UniProtKB">
        <authorList>
            <consortium name="RefSeq"/>
        </authorList>
    </citation>
    <scope>IDENTIFICATION</scope>
    <source>
        <tissue evidence="3">Leaf</tissue>
    </source>
</reference>
<feature type="domain" description="DUF4094" evidence="1">
    <location>
        <begin position="70"/>
        <end position="134"/>
    </location>
</feature>
<dbReference type="GeneID" id="107760709"/>
<keyword evidence="2" id="KW-1185">Reference proteome</keyword>
<dbReference type="InterPro" id="IPR025298">
    <property type="entry name" value="DUF4094"/>
</dbReference>
<dbReference type="KEGG" id="nta:107760709"/>
<name>A0A1S3X390_TOBAC</name>
<reference evidence="2" key="1">
    <citation type="journal article" date="2014" name="Nat. Commun.">
        <title>The tobacco genome sequence and its comparison with those of tomato and potato.</title>
        <authorList>
            <person name="Sierro N."/>
            <person name="Battey J.N."/>
            <person name="Ouadi S."/>
            <person name="Bakaher N."/>
            <person name="Bovet L."/>
            <person name="Willig A."/>
            <person name="Goepfert S."/>
            <person name="Peitsch M.C."/>
            <person name="Ivanov N.V."/>
        </authorList>
    </citation>
    <scope>NUCLEOTIDE SEQUENCE [LARGE SCALE GENOMIC DNA]</scope>
</reference>
<proteinExistence type="predicted"/>
<dbReference type="PaxDb" id="4097-A0A1S3X390"/>
<gene>
    <name evidence="3" type="primary">LOC107760709</name>
</gene>
<dbReference type="OrthoDB" id="1721763at2759"/>
<dbReference type="STRING" id="4097.A0A1S3X390"/>
<dbReference type="AlphaFoldDB" id="A0A1S3X390"/>
<evidence type="ECO:0000313" key="3">
    <source>
        <dbReference type="RefSeq" id="XP_016434291.1"/>
    </source>
</evidence>
<dbReference type="RefSeq" id="XP_016434291.1">
    <property type="nucleotide sequence ID" value="XM_016578805.1"/>
</dbReference>
<dbReference type="RefSeq" id="XP_016434291.1">
    <property type="nucleotide sequence ID" value="XM_016578805.2"/>
</dbReference>
<evidence type="ECO:0000259" key="1">
    <source>
        <dbReference type="Pfam" id="PF13334"/>
    </source>
</evidence>
<evidence type="ECO:0000313" key="2">
    <source>
        <dbReference type="Proteomes" id="UP000790787"/>
    </source>
</evidence>
<dbReference type="OMA" id="MVSISHC"/>
<dbReference type="Pfam" id="PF13334">
    <property type="entry name" value="DUF4094"/>
    <property type="match status" value="1"/>
</dbReference>
<dbReference type="Proteomes" id="UP000790787">
    <property type="component" value="Chromosome 24"/>
</dbReference>
<organism evidence="2 3">
    <name type="scientific">Nicotiana tabacum</name>
    <name type="common">Common tobacco</name>
    <dbReference type="NCBI Taxonomy" id="4097"/>
    <lineage>
        <taxon>Eukaryota</taxon>
        <taxon>Viridiplantae</taxon>
        <taxon>Streptophyta</taxon>
        <taxon>Embryophyta</taxon>
        <taxon>Tracheophyta</taxon>
        <taxon>Spermatophyta</taxon>
        <taxon>Magnoliopsida</taxon>
        <taxon>eudicotyledons</taxon>
        <taxon>Gunneridae</taxon>
        <taxon>Pentapetalae</taxon>
        <taxon>asterids</taxon>
        <taxon>lamiids</taxon>
        <taxon>Solanales</taxon>
        <taxon>Solanaceae</taxon>
        <taxon>Nicotianoideae</taxon>
        <taxon>Nicotianeae</taxon>
        <taxon>Nicotiana</taxon>
    </lineage>
</organism>
<accession>A0A1S3X390</accession>